<gene>
    <name evidence="5" type="ORF">Krac_3577</name>
</gene>
<sequence length="264" mass="28712">MTNEILTISDVPELLKIAESATREAGSYLLERLGQAKVKHTKGYKDELLDVDLGSERIILAQLQKEAPHVGILSEEAGIIGRQDQYWTIDPVDGSANFQHGSPLFAISIALVVNQTTLGGVVYIPTRDELFTAICGQGAYLNGRRIHVSDNASLQKALVYAGDLSSARDPQIVEQGLKIFAKLFAHVHRTRILGTTVTELAYLACGRADAFVSRTANPWDVEAGRLLLAESGGKTTVITNNANKPLFIYSNGLIQEELNLLLIS</sequence>
<dbReference type="Gene3D" id="3.40.190.80">
    <property type="match status" value="1"/>
</dbReference>
<evidence type="ECO:0000256" key="1">
    <source>
        <dbReference type="ARBA" id="ARBA00022723"/>
    </source>
</evidence>
<organism evidence="5 6">
    <name type="scientific">Ktedonobacter racemifer DSM 44963</name>
    <dbReference type="NCBI Taxonomy" id="485913"/>
    <lineage>
        <taxon>Bacteria</taxon>
        <taxon>Bacillati</taxon>
        <taxon>Chloroflexota</taxon>
        <taxon>Ktedonobacteria</taxon>
        <taxon>Ktedonobacterales</taxon>
        <taxon>Ktedonobacteraceae</taxon>
        <taxon>Ktedonobacter</taxon>
    </lineage>
</organism>
<dbReference type="GO" id="GO:0006020">
    <property type="term" value="P:inositol metabolic process"/>
    <property type="evidence" value="ECO:0007669"/>
    <property type="project" value="TreeGrafter"/>
</dbReference>
<evidence type="ECO:0000313" key="6">
    <source>
        <dbReference type="Proteomes" id="UP000004508"/>
    </source>
</evidence>
<dbReference type="PANTHER" id="PTHR20854">
    <property type="entry name" value="INOSITOL MONOPHOSPHATASE"/>
    <property type="match status" value="1"/>
</dbReference>
<protein>
    <submittedName>
        <fullName evidence="5">Inositol monophosphatase</fullName>
    </submittedName>
</protein>
<dbReference type="PRINTS" id="PR00377">
    <property type="entry name" value="IMPHPHTASES"/>
</dbReference>
<accession>D6U266</accession>
<dbReference type="Pfam" id="PF00459">
    <property type="entry name" value="Inositol_P"/>
    <property type="match status" value="1"/>
</dbReference>
<evidence type="ECO:0000256" key="3">
    <source>
        <dbReference type="ARBA" id="ARBA00022842"/>
    </source>
</evidence>
<evidence type="ECO:0000313" key="5">
    <source>
        <dbReference type="EMBL" id="EFH82734.1"/>
    </source>
</evidence>
<dbReference type="InterPro" id="IPR000760">
    <property type="entry name" value="Inositol_monophosphatase-like"/>
</dbReference>
<reference evidence="5 6" key="1">
    <citation type="journal article" date="2011" name="Stand. Genomic Sci.">
        <title>Non-contiguous finished genome sequence and contextual data of the filamentous soil bacterium Ktedonobacter racemifer type strain (SOSP1-21).</title>
        <authorList>
            <person name="Chang Y.J."/>
            <person name="Land M."/>
            <person name="Hauser L."/>
            <person name="Chertkov O."/>
            <person name="Del Rio T.G."/>
            <person name="Nolan M."/>
            <person name="Copeland A."/>
            <person name="Tice H."/>
            <person name="Cheng J.F."/>
            <person name="Lucas S."/>
            <person name="Han C."/>
            <person name="Goodwin L."/>
            <person name="Pitluck S."/>
            <person name="Ivanova N."/>
            <person name="Ovchinikova G."/>
            <person name="Pati A."/>
            <person name="Chen A."/>
            <person name="Palaniappan K."/>
            <person name="Mavromatis K."/>
            <person name="Liolios K."/>
            <person name="Brettin T."/>
            <person name="Fiebig A."/>
            <person name="Rohde M."/>
            <person name="Abt B."/>
            <person name="Goker M."/>
            <person name="Detter J.C."/>
            <person name="Woyke T."/>
            <person name="Bristow J."/>
            <person name="Eisen J.A."/>
            <person name="Markowitz V."/>
            <person name="Hugenholtz P."/>
            <person name="Kyrpides N.C."/>
            <person name="Klenk H.P."/>
            <person name="Lapidus A."/>
        </authorList>
    </citation>
    <scope>NUCLEOTIDE SEQUENCE [LARGE SCALE GENOMIC DNA]</scope>
    <source>
        <strain evidence="6">DSM 44963</strain>
    </source>
</reference>
<evidence type="ECO:0000256" key="4">
    <source>
        <dbReference type="PIRSR" id="PIRSR600760-2"/>
    </source>
</evidence>
<dbReference type="STRING" id="485913.Krac_3577"/>
<dbReference type="GO" id="GO:0046872">
    <property type="term" value="F:metal ion binding"/>
    <property type="evidence" value="ECO:0007669"/>
    <property type="project" value="UniProtKB-KW"/>
</dbReference>
<comment type="cofactor">
    <cofactor evidence="4">
        <name>Mg(2+)</name>
        <dbReference type="ChEBI" id="CHEBI:18420"/>
    </cofactor>
</comment>
<dbReference type="eggNOG" id="COG0483">
    <property type="taxonomic scope" value="Bacteria"/>
</dbReference>
<keyword evidence="2" id="KW-0378">Hydrolase</keyword>
<dbReference type="GO" id="GO:0008934">
    <property type="term" value="F:inositol monophosphate 1-phosphatase activity"/>
    <property type="evidence" value="ECO:0007669"/>
    <property type="project" value="TreeGrafter"/>
</dbReference>
<dbReference type="SUPFAM" id="SSF56655">
    <property type="entry name" value="Carbohydrate phosphatase"/>
    <property type="match status" value="1"/>
</dbReference>
<feature type="binding site" evidence="4">
    <location>
        <position position="75"/>
    </location>
    <ligand>
        <name>Mg(2+)</name>
        <dbReference type="ChEBI" id="CHEBI:18420"/>
        <label>1</label>
        <note>catalytic</note>
    </ligand>
</feature>
<dbReference type="AlphaFoldDB" id="D6U266"/>
<dbReference type="InterPro" id="IPR020583">
    <property type="entry name" value="Inositol_monoP_metal-BS"/>
</dbReference>
<dbReference type="Proteomes" id="UP000004508">
    <property type="component" value="Unassembled WGS sequence"/>
</dbReference>
<dbReference type="OrthoDB" id="9772456at2"/>
<comment type="caution">
    <text evidence="5">The sequence shown here is derived from an EMBL/GenBank/DDBJ whole genome shotgun (WGS) entry which is preliminary data.</text>
</comment>
<feature type="binding site" evidence="4">
    <location>
        <position position="220"/>
    </location>
    <ligand>
        <name>Mg(2+)</name>
        <dbReference type="ChEBI" id="CHEBI:18420"/>
        <label>2</label>
    </ligand>
</feature>
<dbReference type="GO" id="GO:0007165">
    <property type="term" value="P:signal transduction"/>
    <property type="evidence" value="ECO:0007669"/>
    <property type="project" value="TreeGrafter"/>
</dbReference>
<name>D6U266_KTERA</name>
<dbReference type="EMBL" id="ADVG01000004">
    <property type="protein sequence ID" value="EFH82734.1"/>
    <property type="molecule type" value="Genomic_DNA"/>
</dbReference>
<keyword evidence="3 4" id="KW-0460">Magnesium</keyword>
<dbReference type="Gene3D" id="3.30.540.10">
    <property type="entry name" value="Fructose-1,6-Bisphosphatase, subunit A, domain 1"/>
    <property type="match status" value="1"/>
</dbReference>
<feature type="binding site" evidence="4">
    <location>
        <position position="90"/>
    </location>
    <ligand>
        <name>Mg(2+)</name>
        <dbReference type="ChEBI" id="CHEBI:18420"/>
        <label>2</label>
    </ligand>
</feature>
<proteinExistence type="predicted"/>
<dbReference type="CDD" id="cd01637">
    <property type="entry name" value="IMPase_like"/>
    <property type="match status" value="1"/>
</dbReference>
<evidence type="ECO:0000256" key="2">
    <source>
        <dbReference type="ARBA" id="ARBA00022801"/>
    </source>
</evidence>
<dbReference type="FunCoup" id="D6U266">
    <property type="interactions" value="437"/>
</dbReference>
<dbReference type="RefSeq" id="WP_007921080.1">
    <property type="nucleotide sequence ID" value="NZ_ADVG01000004.1"/>
</dbReference>
<dbReference type="PROSITE" id="PS00629">
    <property type="entry name" value="IMP_1"/>
    <property type="match status" value="1"/>
</dbReference>
<keyword evidence="1 4" id="KW-0479">Metal-binding</keyword>
<keyword evidence="6" id="KW-1185">Reference proteome</keyword>
<dbReference type="InParanoid" id="D6U266"/>
<dbReference type="PANTHER" id="PTHR20854:SF4">
    <property type="entry name" value="INOSITOL-1-MONOPHOSPHATASE-RELATED"/>
    <property type="match status" value="1"/>
</dbReference>
<feature type="binding site" evidence="4">
    <location>
        <position position="93"/>
    </location>
    <ligand>
        <name>Mg(2+)</name>
        <dbReference type="ChEBI" id="CHEBI:18420"/>
        <label>2</label>
    </ligand>
</feature>